<evidence type="ECO:0000259" key="4">
    <source>
        <dbReference type="Pfam" id="PF03976"/>
    </source>
</evidence>
<dbReference type="OrthoDB" id="9775224at2"/>
<keyword evidence="6" id="KW-1185">Reference proteome</keyword>
<dbReference type="GO" id="GO:0008976">
    <property type="term" value="F:polyphosphate kinase activity"/>
    <property type="evidence" value="ECO:0007669"/>
    <property type="project" value="InterPro"/>
</dbReference>
<dbReference type="Proteomes" id="UP000216991">
    <property type="component" value="Unassembled WGS sequence"/>
</dbReference>
<dbReference type="RefSeq" id="WP_094474067.1">
    <property type="nucleotide sequence ID" value="NZ_NOXT01000114.1"/>
</dbReference>
<keyword evidence="3 5" id="KW-0418">Kinase</keyword>
<feature type="domain" description="Polyphosphate kinase-2-related" evidence="4">
    <location>
        <begin position="17"/>
        <end position="234"/>
    </location>
</feature>
<keyword evidence="2" id="KW-0808">Transferase</keyword>
<evidence type="ECO:0000313" key="5">
    <source>
        <dbReference type="EMBL" id="OYQ27241.1"/>
    </source>
</evidence>
<dbReference type="PANTHER" id="PTHR34383">
    <property type="entry name" value="POLYPHOSPHATE:AMP PHOSPHOTRANSFERASE-RELATED"/>
    <property type="match status" value="1"/>
</dbReference>
<dbReference type="InterPro" id="IPR027417">
    <property type="entry name" value="P-loop_NTPase"/>
</dbReference>
<accession>A0A255YDG9</accession>
<dbReference type="SUPFAM" id="SSF52540">
    <property type="entry name" value="P-loop containing nucleoside triphosphate hydrolases"/>
    <property type="match status" value="1"/>
</dbReference>
<dbReference type="PIRSF" id="PIRSF028756">
    <property type="entry name" value="PPK2_prd"/>
    <property type="match status" value="1"/>
</dbReference>
<dbReference type="InterPro" id="IPR016898">
    <property type="entry name" value="Polyphosphate_phosphotransfera"/>
</dbReference>
<evidence type="ECO:0000256" key="3">
    <source>
        <dbReference type="ARBA" id="ARBA00022777"/>
    </source>
</evidence>
<evidence type="ECO:0000313" key="6">
    <source>
        <dbReference type="Proteomes" id="UP000216991"/>
    </source>
</evidence>
<evidence type="ECO:0000256" key="2">
    <source>
        <dbReference type="ARBA" id="ARBA00022679"/>
    </source>
</evidence>
<comment type="caution">
    <text evidence="5">The sequence shown here is derived from an EMBL/GenBank/DDBJ whole genome shotgun (WGS) entry which is preliminary data.</text>
</comment>
<dbReference type="EMBL" id="NOXT01000114">
    <property type="protein sequence ID" value="OYQ27241.1"/>
    <property type="molecule type" value="Genomic_DNA"/>
</dbReference>
<name>A0A255YDG9_9SPHN</name>
<sequence>MSPHSLADFETDHDLPRADYETRLEALQHRLELIQAAYIAQGLKGIVAIEGWDAAGKGGLVTRMNATLDPRYCKVWPIAAPSKEEAARHYLWRFWQRLPGNREIAVFDRTWYGRVLVERVDGFTPEPRWRAAYDEINAFEAQLQADGVRLVKIFLHITQEEQDKRLEERIRTPWKRWKTGADDYHNRSMRSAYVTAYEEMFRRCSPPAAPWHVVAANDKKWARVRSLELICEALGDGVDLSWPEPDAELVAIAEQALGKKLV</sequence>
<dbReference type="InterPro" id="IPR022488">
    <property type="entry name" value="PPK2-related"/>
</dbReference>
<protein>
    <submittedName>
        <fullName evidence="5">Polyphosphate kinase</fullName>
    </submittedName>
</protein>
<dbReference type="Pfam" id="PF03976">
    <property type="entry name" value="PPK2"/>
    <property type="match status" value="1"/>
</dbReference>
<dbReference type="AlphaFoldDB" id="A0A255YDG9"/>
<evidence type="ECO:0000256" key="1">
    <source>
        <dbReference type="ARBA" id="ARBA00009924"/>
    </source>
</evidence>
<comment type="similarity">
    <text evidence="1">Belongs to the polyphosphate kinase 2 (PPK2) family. Class I subfamily.</text>
</comment>
<dbReference type="Gene3D" id="3.40.50.300">
    <property type="entry name" value="P-loop containing nucleotide triphosphate hydrolases"/>
    <property type="match status" value="1"/>
</dbReference>
<reference evidence="5 6" key="1">
    <citation type="submission" date="2017-07" db="EMBL/GenBank/DDBJ databases">
        <title>Sandarakinorhabdus cyanobacteriorum sp. nov., a novel bacterium isolated from cyanobacterial aggregates in a eutrophic lake.</title>
        <authorList>
            <person name="Cai H."/>
        </authorList>
    </citation>
    <scope>NUCLEOTIDE SEQUENCE [LARGE SCALE GENOMIC DNA]</scope>
    <source>
        <strain evidence="5 6">TH057</strain>
    </source>
</reference>
<organism evidence="5 6">
    <name type="scientific">Sandarakinorhabdus cyanobacteriorum</name>
    <dbReference type="NCBI Taxonomy" id="1981098"/>
    <lineage>
        <taxon>Bacteria</taxon>
        <taxon>Pseudomonadati</taxon>
        <taxon>Pseudomonadota</taxon>
        <taxon>Alphaproteobacteria</taxon>
        <taxon>Sphingomonadales</taxon>
        <taxon>Sphingosinicellaceae</taxon>
        <taxon>Sandarakinorhabdus</taxon>
    </lineage>
</organism>
<proteinExistence type="inferred from homology"/>
<dbReference type="PANTHER" id="PTHR34383:SF3">
    <property type="entry name" value="POLYPHOSPHATE:AMP PHOSPHOTRANSFERASE"/>
    <property type="match status" value="1"/>
</dbReference>
<gene>
    <name evidence="5" type="ORF">CHU93_10925</name>
</gene>